<comment type="caution">
    <text evidence="1">The sequence shown here is derived from an EMBL/GenBank/DDBJ whole genome shotgun (WGS) entry which is preliminary data.</text>
</comment>
<gene>
    <name evidence="1" type="ORF">GCM10010412_072560</name>
</gene>
<dbReference type="EMBL" id="BAAATE010000026">
    <property type="protein sequence ID" value="GAA2685506.1"/>
    <property type="molecule type" value="Genomic_DNA"/>
</dbReference>
<sequence length="196" mass="20477">MPQVCVGPEFSVDPNGRLRLDLCGSPAEQAWPYPCPTSHNPLRVDPTCGLWVPPYPKAGRASASGTTGGALVTVPAGFTEVAQAEIEVENPSDCYAAIVVQWVQVDVDLYLPAGTDSRAGFRINGNSVMANENPAPAGGTQETGIHWELTQTLVSGTIPAGGSNTFTAPIDVGSGQGGAQYGEIRWQMRVLVLAGL</sequence>
<keyword evidence="2" id="KW-1185">Reference proteome</keyword>
<proteinExistence type="predicted"/>
<accession>A0ABP6FAR7</accession>
<dbReference type="RefSeq" id="WP_346152878.1">
    <property type="nucleotide sequence ID" value="NZ_BAAATE010000026.1"/>
</dbReference>
<reference evidence="2" key="1">
    <citation type="journal article" date="2019" name="Int. J. Syst. Evol. Microbiol.">
        <title>The Global Catalogue of Microorganisms (GCM) 10K type strain sequencing project: providing services to taxonomists for standard genome sequencing and annotation.</title>
        <authorList>
            <consortium name="The Broad Institute Genomics Platform"/>
            <consortium name="The Broad Institute Genome Sequencing Center for Infectious Disease"/>
            <person name="Wu L."/>
            <person name="Ma J."/>
        </authorList>
    </citation>
    <scope>NUCLEOTIDE SEQUENCE [LARGE SCALE GENOMIC DNA]</scope>
    <source>
        <strain evidence="2">JCM 6835</strain>
    </source>
</reference>
<dbReference type="Proteomes" id="UP001501666">
    <property type="component" value="Unassembled WGS sequence"/>
</dbReference>
<name>A0ABP6FAR7_9ACTN</name>
<organism evidence="1 2">
    <name type="scientific">Nonomuraea recticatena</name>
    <dbReference type="NCBI Taxonomy" id="46178"/>
    <lineage>
        <taxon>Bacteria</taxon>
        <taxon>Bacillati</taxon>
        <taxon>Actinomycetota</taxon>
        <taxon>Actinomycetes</taxon>
        <taxon>Streptosporangiales</taxon>
        <taxon>Streptosporangiaceae</taxon>
        <taxon>Nonomuraea</taxon>
    </lineage>
</organism>
<evidence type="ECO:0000313" key="2">
    <source>
        <dbReference type="Proteomes" id="UP001501666"/>
    </source>
</evidence>
<protein>
    <submittedName>
        <fullName evidence="1">Uncharacterized protein</fullName>
    </submittedName>
</protein>
<evidence type="ECO:0000313" key="1">
    <source>
        <dbReference type="EMBL" id="GAA2685506.1"/>
    </source>
</evidence>